<gene>
    <name evidence="2" type="ORF">UW79_C0012G0019</name>
</gene>
<feature type="domain" description="DUF58" evidence="1">
    <location>
        <begin position="71"/>
        <end position="259"/>
    </location>
</feature>
<proteinExistence type="predicted"/>
<evidence type="ECO:0000313" key="3">
    <source>
        <dbReference type="Proteomes" id="UP000034032"/>
    </source>
</evidence>
<evidence type="ECO:0000313" key="2">
    <source>
        <dbReference type="EMBL" id="KKT82009.1"/>
    </source>
</evidence>
<reference evidence="2 3" key="1">
    <citation type="journal article" date="2015" name="Nature">
        <title>rRNA introns, odd ribosomes, and small enigmatic genomes across a large radiation of phyla.</title>
        <authorList>
            <person name="Brown C.T."/>
            <person name="Hug L.A."/>
            <person name="Thomas B.C."/>
            <person name="Sharon I."/>
            <person name="Castelle C.J."/>
            <person name="Singh A."/>
            <person name="Wilkins M.J."/>
            <person name="Williams K.H."/>
            <person name="Banfield J.F."/>
        </authorList>
    </citation>
    <scope>NUCLEOTIDE SEQUENCE [LARGE SCALE GENOMIC DNA]</scope>
</reference>
<dbReference type="SUPFAM" id="SSF53300">
    <property type="entry name" value="vWA-like"/>
    <property type="match status" value="1"/>
</dbReference>
<dbReference type="InterPro" id="IPR002881">
    <property type="entry name" value="DUF58"/>
</dbReference>
<name>A0A0G1NCT2_9BACT</name>
<dbReference type="PANTHER" id="PTHR33608">
    <property type="entry name" value="BLL2464 PROTEIN"/>
    <property type="match status" value="1"/>
</dbReference>
<dbReference type="Proteomes" id="UP000034032">
    <property type="component" value="Unassembled WGS sequence"/>
</dbReference>
<sequence length="310" mass="35984">MKDFGFNDILYALQHVRGGIPIQRLTSRIRLGEHGSRFFGPSYNLFDIKEFDPEIDPPNMIVDIPGGDEDIIYARRCIEDHEAKINFLIDLSSSIDTGIHSNKRRMVLEAIGFVGATGIRYQDPVGLIGFADRIILNLKPKSGKMNFYHLLSVVYDFLEKSNPDDKKNIVRTTNFFAALDFIRRNFDRPCVIPVISDFLDFEKVLESSLFRLVASRHEMMFIFIDEPEIYKTSRGFGYVKVRDVETGRITSVSRRKLSVIEKEARNKRTNLRRELRKIGIHSVVLEYGKHLKRLQRFFLARRKSGRYTGR</sequence>
<dbReference type="PANTHER" id="PTHR33608:SF6">
    <property type="entry name" value="BLL2464 PROTEIN"/>
    <property type="match status" value="1"/>
</dbReference>
<dbReference type="InterPro" id="IPR036465">
    <property type="entry name" value="vWFA_dom_sf"/>
</dbReference>
<dbReference type="EMBL" id="LCJR01000012">
    <property type="protein sequence ID" value="KKT82009.1"/>
    <property type="molecule type" value="Genomic_DNA"/>
</dbReference>
<comment type="caution">
    <text evidence="2">The sequence shown here is derived from an EMBL/GenBank/DDBJ whole genome shotgun (WGS) entry which is preliminary data.</text>
</comment>
<dbReference type="AlphaFoldDB" id="A0A0G1NCT2"/>
<protein>
    <recommendedName>
        <fullName evidence="1">DUF58 domain-containing protein</fullName>
    </recommendedName>
</protein>
<dbReference type="Pfam" id="PF01882">
    <property type="entry name" value="DUF58"/>
    <property type="match status" value="1"/>
</dbReference>
<accession>A0A0G1NCT2</accession>
<evidence type="ECO:0000259" key="1">
    <source>
        <dbReference type="Pfam" id="PF01882"/>
    </source>
</evidence>
<organism evidence="2 3">
    <name type="scientific">Candidatus Yanofskybacteria bacterium GW2011_GWA2_44_9</name>
    <dbReference type="NCBI Taxonomy" id="1619025"/>
    <lineage>
        <taxon>Bacteria</taxon>
        <taxon>Candidatus Yanofskyibacteriota</taxon>
    </lineage>
</organism>